<feature type="region of interest" description="Disordered" evidence="8">
    <location>
        <begin position="407"/>
        <end position="519"/>
    </location>
</feature>
<dbReference type="Pfam" id="PF00443">
    <property type="entry name" value="UCH"/>
    <property type="match status" value="1"/>
</dbReference>
<dbReference type="PANTHER" id="PTHR24006">
    <property type="entry name" value="UBIQUITIN CARBOXYL-TERMINAL HYDROLASE"/>
    <property type="match status" value="1"/>
</dbReference>
<dbReference type="PROSITE" id="PS00972">
    <property type="entry name" value="USP_1"/>
    <property type="match status" value="1"/>
</dbReference>
<organism evidence="10">
    <name type="scientific">Arcella intermedia</name>
    <dbReference type="NCBI Taxonomy" id="1963864"/>
    <lineage>
        <taxon>Eukaryota</taxon>
        <taxon>Amoebozoa</taxon>
        <taxon>Tubulinea</taxon>
        <taxon>Elardia</taxon>
        <taxon>Arcellinida</taxon>
        <taxon>Sphaerothecina</taxon>
        <taxon>Arcellidae</taxon>
        <taxon>Arcella</taxon>
    </lineage>
</organism>
<keyword evidence="4 7" id="KW-0833">Ubl conjugation pathway</keyword>
<evidence type="ECO:0000256" key="4">
    <source>
        <dbReference type="ARBA" id="ARBA00022786"/>
    </source>
</evidence>
<accession>A0A6B2KZN0</accession>
<reference evidence="10" key="1">
    <citation type="journal article" date="2020" name="J. Eukaryot. Microbiol.">
        <title>De novo Sequencing, Assembly and Annotation of the Transcriptome for the Free-Living Testate Amoeba Arcella intermedia.</title>
        <authorList>
            <person name="Ribeiro G.M."/>
            <person name="Porfirio-Sousa A.L."/>
            <person name="Maurer-Alcala X.X."/>
            <person name="Katz L.A."/>
            <person name="Lahr D.J.G."/>
        </authorList>
    </citation>
    <scope>NUCLEOTIDE SEQUENCE</scope>
</reference>
<keyword evidence="3 7" id="KW-0645">Protease</keyword>
<evidence type="ECO:0000256" key="2">
    <source>
        <dbReference type="ARBA" id="ARBA00009085"/>
    </source>
</evidence>
<dbReference type="InterPro" id="IPR001394">
    <property type="entry name" value="Peptidase_C19_UCH"/>
</dbReference>
<comment type="similarity">
    <text evidence="2 7">Belongs to the peptidase C19 family.</text>
</comment>
<protein>
    <recommendedName>
        <fullName evidence="7">Ubiquitin carboxyl-terminal hydrolase</fullName>
        <ecNumber evidence="7">3.4.19.12</ecNumber>
    </recommendedName>
</protein>
<feature type="compositionally biased region" description="Basic and acidic residues" evidence="8">
    <location>
        <begin position="476"/>
        <end position="497"/>
    </location>
</feature>
<proteinExistence type="inferred from homology"/>
<dbReference type="PANTHER" id="PTHR24006:SF758">
    <property type="entry name" value="UBIQUITIN CARBOXYL-TERMINAL HYDROLASE 36"/>
    <property type="match status" value="1"/>
</dbReference>
<evidence type="ECO:0000256" key="1">
    <source>
        <dbReference type="ARBA" id="ARBA00000707"/>
    </source>
</evidence>
<keyword evidence="6 7" id="KW-0788">Thiol protease</keyword>
<feature type="region of interest" description="Disordered" evidence="8">
    <location>
        <begin position="39"/>
        <end position="68"/>
    </location>
</feature>
<dbReference type="InterPro" id="IPR028889">
    <property type="entry name" value="USP"/>
</dbReference>
<dbReference type="GO" id="GO:0016579">
    <property type="term" value="P:protein deubiquitination"/>
    <property type="evidence" value="ECO:0007669"/>
    <property type="project" value="InterPro"/>
</dbReference>
<feature type="domain" description="USP" evidence="9">
    <location>
        <begin position="82"/>
        <end position="404"/>
    </location>
</feature>
<evidence type="ECO:0000259" key="9">
    <source>
        <dbReference type="PROSITE" id="PS50235"/>
    </source>
</evidence>
<evidence type="ECO:0000256" key="5">
    <source>
        <dbReference type="ARBA" id="ARBA00022801"/>
    </source>
</evidence>
<keyword evidence="5 7" id="KW-0378">Hydrolase</keyword>
<dbReference type="Gene3D" id="3.90.70.10">
    <property type="entry name" value="Cysteine proteinases"/>
    <property type="match status" value="1"/>
</dbReference>
<dbReference type="SUPFAM" id="SSF54001">
    <property type="entry name" value="Cysteine proteinases"/>
    <property type="match status" value="1"/>
</dbReference>
<dbReference type="EMBL" id="GIBP01001203">
    <property type="protein sequence ID" value="NDV30172.1"/>
    <property type="molecule type" value="Transcribed_RNA"/>
</dbReference>
<dbReference type="PROSITE" id="PS50235">
    <property type="entry name" value="USP_3"/>
    <property type="match status" value="1"/>
</dbReference>
<dbReference type="EC" id="3.4.19.12" evidence="7"/>
<dbReference type="AlphaFoldDB" id="A0A6B2KZN0"/>
<dbReference type="FunFam" id="3.90.70.10:FF:000119">
    <property type="entry name" value="Ubiquitin specific peptidase 36"/>
    <property type="match status" value="1"/>
</dbReference>
<evidence type="ECO:0000256" key="8">
    <source>
        <dbReference type="SAM" id="MobiDB-lite"/>
    </source>
</evidence>
<dbReference type="InterPro" id="IPR018200">
    <property type="entry name" value="USP_CS"/>
</dbReference>
<sequence length="631" mass="71015">MEGLDRKLQFQNTQLLPRRITFVAARSASSGFVPPNNKYTPINNINTTKESDTNTNNSENSIPRVPPLKVSNNWKEAGPVGPGLRNMGNTCFLNATLQCLSYTPPLINLLQAIRHTSKCRALGFCIFCFLEKHFESIKNLSNTKTRSLIPSNLVKNIRAVCPTFRPGRQEDAHEFMRFVVSGLQSKEVPKKPGAKEVKSSESDIFSVFGGYLRSEVHCFQCKQSSFTFDEFQDLSLEISHLNTLEKCLDHFTAPEILEKKNAYACQKCKTLTRASKRLTIHSPPAILVIHLKRFSMKATYSRISWDKNKYKLKYPSTLDLAPFLSNKQNTSSKSPHSNATINNCTYSLYGVLIHEGHTMNSGHYYSYAKASNNLWYQFNDEMVSQVNAQEVLRQEGYILFYKREGVEEPSDHPQPVHAKEPPTGNGTAPNGVHARGGVGMDEEPKVTIQSVEETELTGRSQINGKKRKLAPGEMESPAKRVRVAENGELNAKPKENAPQDTPLHPTNPEPSNGTAPVGSAVVTGKQVIKELESGSHKVEEFPTWEMEDNEDQKSITQLKTQQKEQIQQIEMNKEKLAERDEWDKALDKGRLKKVKQIKEQPNGANPFQLLSDGIMKPKKPGVRRNNFRKST</sequence>
<dbReference type="InterPro" id="IPR038765">
    <property type="entry name" value="Papain-like_cys_pep_sf"/>
</dbReference>
<feature type="compositionally biased region" description="Polar residues" evidence="8">
    <location>
        <begin position="447"/>
        <end position="463"/>
    </location>
</feature>
<dbReference type="GO" id="GO:0004843">
    <property type="term" value="F:cysteine-type deubiquitinase activity"/>
    <property type="evidence" value="ECO:0007669"/>
    <property type="project" value="UniProtKB-UniRule"/>
</dbReference>
<name>A0A6B2KZN0_9EUKA</name>
<comment type="catalytic activity">
    <reaction evidence="1 7">
        <text>Thiol-dependent hydrolysis of ester, thioester, amide, peptide and isopeptide bonds formed by the C-terminal Gly of ubiquitin (a 76-residue protein attached to proteins as an intracellular targeting signal).</text>
        <dbReference type="EC" id="3.4.19.12"/>
    </reaction>
</comment>
<dbReference type="GO" id="GO:0006508">
    <property type="term" value="P:proteolysis"/>
    <property type="evidence" value="ECO:0007669"/>
    <property type="project" value="UniProtKB-KW"/>
</dbReference>
<dbReference type="PROSITE" id="PS00973">
    <property type="entry name" value="USP_2"/>
    <property type="match status" value="1"/>
</dbReference>
<feature type="compositionally biased region" description="Basic residues" evidence="8">
    <location>
        <begin position="616"/>
        <end position="631"/>
    </location>
</feature>
<dbReference type="GO" id="GO:0005634">
    <property type="term" value="C:nucleus"/>
    <property type="evidence" value="ECO:0007669"/>
    <property type="project" value="TreeGrafter"/>
</dbReference>
<evidence type="ECO:0000256" key="3">
    <source>
        <dbReference type="ARBA" id="ARBA00022670"/>
    </source>
</evidence>
<evidence type="ECO:0000256" key="6">
    <source>
        <dbReference type="ARBA" id="ARBA00022807"/>
    </source>
</evidence>
<evidence type="ECO:0000313" key="10">
    <source>
        <dbReference type="EMBL" id="NDV30172.1"/>
    </source>
</evidence>
<evidence type="ECO:0000256" key="7">
    <source>
        <dbReference type="RuleBase" id="RU366025"/>
    </source>
</evidence>
<feature type="region of interest" description="Disordered" evidence="8">
    <location>
        <begin position="601"/>
        <end position="631"/>
    </location>
</feature>
<dbReference type="GO" id="GO:0005829">
    <property type="term" value="C:cytosol"/>
    <property type="evidence" value="ECO:0007669"/>
    <property type="project" value="TreeGrafter"/>
</dbReference>
<dbReference type="InterPro" id="IPR050164">
    <property type="entry name" value="Peptidase_C19"/>
</dbReference>